<dbReference type="EMBL" id="AQQV01000002">
    <property type="protein sequence ID" value="ORE87101.1"/>
    <property type="molecule type" value="Genomic_DNA"/>
</dbReference>
<dbReference type="STRING" id="1317117.ATO7_08677"/>
<reference evidence="1 2" key="1">
    <citation type="submission" date="2013-04" db="EMBL/GenBank/DDBJ databases">
        <title>Oceanococcus atlanticus 22II-S10r2 Genome Sequencing.</title>
        <authorList>
            <person name="Lai Q."/>
            <person name="Li G."/>
            <person name="Shao Z."/>
        </authorList>
    </citation>
    <scope>NUCLEOTIDE SEQUENCE [LARGE SCALE GENOMIC DNA]</scope>
    <source>
        <strain evidence="1 2">22II-S10r2</strain>
    </source>
</reference>
<organism evidence="1 2">
    <name type="scientific">Oceanococcus atlanticus</name>
    <dbReference type="NCBI Taxonomy" id="1317117"/>
    <lineage>
        <taxon>Bacteria</taxon>
        <taxon>Pseudomonadati</taxon>
        <taxon>Pseudomonadota</taxon>
        <taxon>Gammaproteobacteria</taxon>
        <taxon>Chromatiales</taxon>
        <taxon>Oceanococcaceae</taxon>
        <taxon>Oceanococcus</taxon>
    </lineage>
</organism>
<gene>
    <name evidence="1" type="ORF">ATO7_08677</name>
</gene>
<keyword evidence="2" id="KW-1185">Reference proteome</keyword>
<dbReference type="AlphaFoldDB" id="A0A1Y1SDV9"/>
<evidence type="ECO:0000313" key="1">
    <source>
        <dbReference type="EMBL" id="ORE87101.1"/>
    </source>
</evidence>
<protein>
    <recommendedName>
        <fullName evidence="3">AAA+ ATPase domain-containing protein</fullName>
    </recommendedName>
</protein>
<evidence type="ECO:0008006" key="3">
    <source>
        <dbReference type="Google" id="ProtNLM"/>
    </source>
</evidence>
<sequence>MAEFGFETNEDYSLPLRLLLERPAQSARTLNITGEPGRRKTAFANALAAAMDVPHVLYHDFAQHESSDAAASTGQAQHPPIDPFDRVMSEGSALSEGERTIVILDQLQRTTFAQHLRVYEFVKTLEWHYLDTSAQANIDKLLLFVISEEPVYHSLQKLSLRVWVDAAGSGRPAYVPEDFGRGLRMAQTMERLADLFEVLDVVPTRSEYAKILFDIDHFVRTPQALIKSIYGWTEGVDYARFKAPAVLARVEQAIDAIHQYIGMESVDAD</sequence>
<evidence type="ECO:0000313" key="2">
    <source>
        <dbReference type="Proteomes" id="UP000192342"/>
    </source>
</evidence>
<proteinExistence type="predicted"/>
<name>A0A1Y1SDV9_9GAMM</name>
<dbReference type="Proteomes" id="UP000192342">
    <property type="component" value="Unassembled WGS sequence"/>
</dbReference>
<comment type="caution">
    <text evidence="1">The sequence shown here is derived from an EMBL/GenBank/DDBJ whole genome shotgun (WGS) entry which is preliminary data.</text>
</comment>
<accession>A0A1Y1SDV9</accession>